<dbReference type="GO" id="GO:0046872">
    <property type="term" value="F:metal ion binding"/>
    <property type="evidence" value="ECO:0007669"/>
    <property type="project" value="UniProtKB-KW"/>
</dbReference>
<dbReference type="GO" id="GO:0008901">
    <property type="term" value="F:ferredoxin hydrogenase activity"/>
    <property type="evidence" value="ECO:0007669"/>
    <property type="project" value="UniProtKB-EC"/>
</dbReference>
<dbReference type="Pfam" id="PF13510">
    <property type="entry name" value="Fer2_4"/>
    <property type="match status" value="1"/>
</dbReference>
<evidence type="ECO:0000256" key="5">
    <source>
        <dbReference type="ARBA" id="ARBA00023014"/>
    </source>
</evidence>
<dbReference type="InterPro" id="IPR017896">
    <property type="entry name" value="4Fe4S_Fe-S-bd"/>
</dbReference>
<dbReference type="SUPFAM" id="SSF54862">
    <property type="entry name" value="4Fe-4S ferredoxins"/>
    <property type="match status" value="1"/>
</dbReference>
<dbReference type="SUPFAM" id="SSF54292">
    <property type="entry name" value="2Fe-2S ferredoxin-like"/>
    <property type="match status" value="1"/>
</dbReference>
<organism evidence="8">
    <name type="scientific">hydrocarbon metagenome</name>
    <dbReference type="NCBI Taxonomy" id="938273"/>
    <lineage>
        <taxon>unclassified sequences</taxon>
        <taxon>metagenomes</taxon>
        <taxon>ecological metagenomes</taxon>
    </lineage>
</organism>
<evidence type="ECO:0000313" key="8">
    <source>
        <dbReference type="EMBL" id="KUG22432.1"/>
    </source>
</evidence>
<dbReference type="EMBL" id="LNQE01000969">
    <property type="protein sequence ID" value="KUG22432.1"/>
    <property type="molecule type" value="Genomic_DNA"/>
</dbReference>
<dbReference type="InterPro" id="IPR001041">
    <property type="entry name" value="2Fe-2S_ferredoxin-type"/>
</dbReference>
<reference evidence="8" key="1">
    <citation type="journal article" date="2015" name="Proc. Natl. Acad. Sci. U.S.A.">
        <title>Networks of energetic and metabolic interactions define dynamics in microbial communities.</title>
        <authorList>
            <person name="Embree M."/>
            <person name="Liu J.K."/>
            <person name="Al-Bassam M.M."/>
            <person name="Zengler K."/>
        </authorList>
    </citation>
    <scope>NUCLEOTIDE SEQUENCE</scope>
</reference>
<sequence length="237" mass="25937">MVNLTVDGKNISTPKGTMLLEAIRGAGISIPTLCAHEAVSRSGACRLCVVEIKKGNRTRIVTSCLYAAEEGLIVNTKSDRVLNVRRLVMELLLARCPESEVIQHMAREMGVEPQTRFTVDKDKGTCILCRSCVRVCEEIVGVSAIGLFSRGPHKTVGTPYNEKSDVCIGCGACVYVCPTGHIEMTSTGDKRKIWGRTFKMQTCTKCGKFFAPVDQLKFISKKTGVPLNELTVCTECR</sequence>
<name>A0A0W8FNH1_9ZZZZ</name>
<evidence type="ECO:0000256" key="3">
    <source>
        <dbReference type="ARBA" id="ARBA00022737"/>
    </source>
</evidence>
<evidence type="ECO:0000256" key="1">
    <source>
        <dbReference type="ARBA" id="ARBA00022485"/>
    </source>
</evidence>
<dbReference type="InterPro" id="IPR050157">
    <property type="entry name" value="PSI_iron-sulfur_center"/>
</dbReference>
<gene>
    <name evidence="8" type="ORF">ASZ90_007795</name>
</gene>
<accession>A0A0W8FNH1</accession>
<keyword evidence="3" id="KW-0677">Repeat</keyword>
<keyword evidence="5" id="KW-0411">Iron-sulfur</keyword>
<dbReference type="CDD" id="cd00207">
    <property type="entry name" value="fer2"/>
    <property type="match status" value="1"/>
</dbReference>
<dbReference type="Gene3D" id="3.10.20.740">
    <property type="match status" value="1"/>
</dbReference>
<evidence type="ECO:0000256" key="2">
    <source>
        <dbReference type="ARBA" id="ARBA00022723"/>
    </source>
</evidence>
<keyword evidence="8" id="KW-0560">Oxidoreductase</keyword>
<dbReference type="FunFam" id="3.30.70.20:FF:000035">
    <property type="entry name" value="Iron hydrogenase 1"/>
    <property type="match status" value="1"/>
</dbReference>
<feature type="domain" description="4Fe-4S ferredoxin-type" evidence="7">
    <location>
        <begin position="157"/>
        <end position="187"/>
    </location>
</feature>
<dbReference type="PANTHER" id="PTHR24960">
    <property type="entry name" value="PHOTOSYSTEM I IRON-SULFUR CENTER-RELATED"/>
    <property type="match status" value="1"/>
</dbReference>
<dbReference type="AlphaFoldDB" id="A0A0W8FNH1"/>
<feature type="domain" description="2Fe-2S ferredoxin-type" evidence="6">
    <location>
        <begin position="1"/>
        <end position="80"/>
    </location>
</feature>
<dbReference type="GO" id="GO:0051539">
    <property type="term" value="F:4 iron, 4 sulfur cluster binding"/>
    <property type="evidence" value="ECO:0007669"/>
    <property type="project" value="UniProtKB-KW"/>
</dbReference>
<evidence type="ECO:0000259" key="6">
    <source>
        <dbReference type="PROSITE" id="PS51085"/>
    </source>
</evidence>
<keyword evidence="4" id="KW-0408">Iron</keyword>
<dbReference type="PROSITE" id="PS51379">
    <property type="entry name" value="4FE4S_FER_2"/>
    <property type="match status" value="2"/>
</dbReference>
<dbReference type="InterPro" id="IPR036010">
    <property type="entry name" value="2Fe-2S_ferredoxin-like_sf"/>
</dbReference>
<dbReference type="PANTHER" id="PTHR24960:SF84">
    <property type="entry name" value="HYDROGENASE SUBUNIT"/>
    <property type="match status" value="1"/>
</dbReference>
<feature type="domain" description="4Fe-4S ferredoxin-type" evidence="7">
    <location>
        <begin position="115"/>
        <end position="145"/>
    </location>
</feature>
<keyword evidence="1" id="KW-0004">4Fe-4S</keyword>
<dbReference type="EC" id="1.12.7.2" evidence="8"/>
<evidence type="ECO:0000259" key="7">
    <source>
        <dbReference type="PROSITE" id="PS51379"/>
    </source>
</evidence>
<evidence type="ECO:0000256" key="4">
    <source>
        <dbReference type="ARBA" id="ARBA00023004"/>
    </source>
</evidence>
<dbReference type="Pfam" id="PF12838">
    <property type="entry name" value="Fer4_7"/>
    <property type="match status" value="1"/>
</dbReference>
<protein>
    <submittedName>
        <fullName evidence="8">Periplasmic hydrogenase large subunit</fullName>
        <ecNumber evidence="8">1.12.7.2</ecNumber>
    </submittedName>
</protein>
<dbReference type="PROSITE" id="PS51085">
    <property type="entry name" value="2FE2S_FER_2"/>
    <property type="match status" value="1"/>
</dbReference>
<dbReference type="PROSITE" id="PS00198">
    <property type="entry name" value="4FE4S_FER_1"/>
    <property type="match status" value="1"/>
</dbReference>
<keyword evidence="2" id="KW-0479">Metal-binding</keyword>
<proteinExistence type="predicted"/>
<dbReference type="InterPro" id="IPR017900">
    <property type="entry name" value="4Fe4S_Fe_S_CS"/>
</dbReference>
<comment type="caution">
    <text evidence="8">The sequence shown here is derived from an EMBL/GenBank/DDBJ whole genome shotgun (WGS) entry which is preliminary data.</text>
</comment>
<dbReference type="Gene3D" id="3.30.70.20">
    <property type="match status" value="1"/>
</dbReference>